<sequence length="71" mass="8099">TCGVFNFFFVLNPNHAVTNGSTIVVKDDAIINKKVEMEDMHFLNFDIGYDENTNAIKDDIVAKKVQNESRY</sequence>
<feature type="non-terminal residue" evidence="1">
    <location>
        <position position="1"/>
    </location>
</feature>
<dbReference type="EMBL" id="OY731401">
    <property type="protein sequence ID" value="CAJ1948153.1"/>
    <property type="molecule type" value="Genomic_DNA"/>
</dbReference>
<proteinExistence type="predicted"/>
<accession>A0AA86SJX2</accession>
<name>A0AA86SJX2_9FABA</name>
<protein>
    <submittedName>
        <fullName evidence="1">Uncharacterized protein</fullName>
    </submittedName>
</protein>
<dbReference type="AlphaFoldDB" id="A0AA86SJX2"/>
<feature type="non-terminal residue" evidence="1">
    <location>
        <position position="71"/>
    </location>
</feature>
<gene>
    <name evidence="1" type="ORF">AYBTSS11_LOCUS13034</name>
</gene>
<organism evidence="1 2">
    <name type="scientific">Sphenostylis stenocarpa</name>
    <dbReference type="NCBI Taxonomy" id="92480"/>
    <lineage>
        <taxon>Eukaryota</taxon>
        <taxon>Viridiplantae</taxon>
        <taxon>Streptophyta</taxon>
        <taxon>Embryophyta</taxon>
        <taxon>Tracheophyta</taxon>
        <taxon>Spermatophyta</taxon>
        <taxon>Magnoliopsida</taxon>
        <taxon>eudicotyledons</taxon>
        <taxon>Gunneridae</taxon>
        <taxon>Pentapetalae</taxon>
        <taxon>rosids</taxon>
        <taxon>fabids</taxon>
        <taxon>Fabales</taxon>
        <taxon>Fabaceae</taxon>
        <taxon>Papilionoideae</taxon>
        <taxon>50 kb inversion clade</taxon>
        <taxon>NPAAA clade</taxon>
        <taxon>indigoferoid/millettioid clade</taxon>
        <taxon>Phaseoleae</taxon>
        <taxon>Sphenostylis</taxon>
    </lineage>
</organism>
<evidence type="ECO:0000313" key="2">
    <source>
        <dbReference type="Proteomes" id="UP001189624"/>
    </source>
</evidence>
<reference evidence="1" key="1">
    <citation type="submission" date="2023-10" db="EMBL/GenBank/DDBJ databases">
        <authorList>
            <person name="Domelevo Entfellner J.-B."/>
        </authorList>
    </citation>
    <scope>NUCLEOTIDE SEQUENCE</scope>
</reference>
<keyword evidence="2" id="KW-1185">Reference proteome</keyword>
<dbReference type="Proteomes" id="UP001189624">
    <property type="component" value="Chromosome 4"/>
</dbReference>
<evidence type="ECO:0000313" key="1">
    <source>
        <dbReference type="EMBL" id="CAJ1948153.1"/>
    </source>
</evidence>
<dbReference type="Gramene" id="rna-AYBTSS11_LOCUS13034">
    <property type="protein sequence ID" value="CAJ1948153.1"/>
    <property type="gene ID" value="gene-AYBTSS11_LOCUS13034"/>
</dbReference>